<comment type="subcellular location">
    <subcellularLocation>
        <location evidence="10">Cytoplasm</location>
    </subcellularLocation>
</comment>
<keyword evidence="4 10" id="KW-0378">Hydrolase</keyword>
<dbReference type="GO" id="GO:0016829">
    <property type="term" value="F:lyase activity"/>
    <property type="evidence" value="ECO:0007669"/>
    <property type="project" value="UniProtKB-KW"/>
</dbReference>
<keyword evidence="3 10" id="KW-0028">Amino-acid biosynthesis</keyword>
<dbReference type="PROSITE" id="PS51273">
    <property type="entry name" value="GATASE_TYPE_1"/>
    <property type="match status" value="1"/>
</dbReference>
<feature type="active site" evidence="10 11">
    <location>
        <position position="188"/>
    </location>
</feature>
<dbReference type="GO" id="GO:0004359">
    <property type="term" value="F:glutaminase activity"/>
    <property type="evidence" value="ECO:0007669"/>
    <property type="project" value="UniProtKB-EC"/>
</dbReference>
<reference evidence="14" key="1">
    <citation type="journal article" date="2023" name="Arch. Microbiol.">
        <title>Desulfoferula mesophilus gen. nov. sp. nov., a mesophilic sulfate-reducing bacterium isolated from a brackish lake sediment.</title>
        <authorList>
            <person name="Watanabe T."/>
            <person name="Yabe T."/>
            <person name="Tsuji J.M."/>
            <person name="Fukui M."/>
        </authorList>
    </citation>
    <scope>NUCLEOTIDE SEQUENCE [LARGE SCALE GENOMIC DNA]</scope>
    <source>
        <strain evidence="14">12FAK</strain>
    </source>
</reference>
<evidence type="ECO:0000259" key="12">
    <source>
        <dbReference type="Pfam" id="PF00117"/>
    </source>
</evidence>
<evidence type="ECO:0000313" key="13">
    <source>
        <dbReference type="EMBL" id="BEQ15737.1"/>
    </source>
</evidence>
<dbReference type="EMBL" id="AP028679">
    <property type="protein sequence ID" value="BEQ15737.1"/>
    <property type="molecule type" value="Genomic_DNA"/>
</dbReference>
<evidence type="ECO:0000256" key="11">
    <source>
        <dbReference type="PIRSR" id="PIRSR000495-1"/>
    </source>
</evidence>
<dbReference type="AlphaFoldDB" id="A0AAU9F2H2"/>
<proteinExistence type="inferred from homology"/>
<comment type="pathway">
    <text evidence="1 10">Amino-acid biosynthesis; L-histidine biosynthesis; L-histidine from 5-phospho-alpha-D-ribose 1-diphosphate: step 5/9.</text>
</comment>
<comment type="catalytic activity">
    <reaction evidence="8 10">
        <text>5-[(5-phospho-1-deoxy-D-ribulos-1-ylimino)methylamino]-1-(5-phospho-beta-D-ribosyl)imidazole-4-carboxamide + L-glutamine = D-erythro-1-(imidazol-4-yl)glycerol 3-phosphate + 5-amino-1-(5-phospho-beta-D-ribosyl)imidazole-4-carboxamide + L-glutamate + H(+)</text>
        <dbReference type="Rhea" id="RHEA:24793"/>
        <dbReference type="ChEBI" id="CHEBI:15378"/>
        <dbReference type="ChEBI" id="CHEBI:29985"/>
        <dbReference type="ChEBI" id="CHEBI:58278"/>
        <dbReference type="ChEBI" id="CHEBI:58359"/>
        <dbReference type="ChEBI" id="CHEBI:58475"/>
        <dbReference type="ChEBI" id="CHEBI:58525"/>
        <dbReference type="EC" id="4.3.2.10"/>
    </reaction>
</comment>
<evidence type="ECO:0000313" key="14">
    <source>
        <dbReference type="Proteomes" id="UP001366166"/>
    </source>
</evidence>
<gene>
    <name evidence="13" type="primary">hisH1</name>
    <name evidence="10" type="synonym">hisH</name>
    <name evidence="13" type="ORF">FAK_28030</name>
</gene>
<dbReference type="EC" id="4.3.2.10" evidence="10"/>
<feature type="active site" description="Nucleophile" evidence="10 11">
    <location>
        <position position="79"/>
    </location>
</feature>
<evidence type="ECO:0000256" key="3">
    <source>
        <dbReference type="ARBA" id="ARBA00022605"/>
    </source>
</evidence>
<evidence type="ECO:0000256" key="8">
    <source>
        <dbReference type="ARBA" id="ARBA00047838"/>
    </source>
</evidence>
<comment type="catalytic activity">
    <reaction evidence="9 10">
        <text>L-glutamine + H2O = L-glutamate + NH4(+)</text>
        <dbReference type="Rhea" id="RHEA:15889"/>
        <dbReference type="ChEBI" id="CHEBI:15377"/>
        <dbReference type="ChEBI" id="CHEBI:28938"/>
        <dbReference type="ChEBI" id="CHEBI:29985"/>
        <dbReference type="ChEBI" id="CHEBI:58359"/>
        <dbReference type="EC" id="3.5.1.2"/>
    </reaction>
</comment>
<dbReference type="InterPro" id="IPR029062">
    <property type="entry name" value="Class_I_gatase-like"/>
</dbReference>
<dbReference type="PIRSF" id="PIRSF000495">
    <property type="entry name" value="Amidotransf_hisH"/>
    <property type="match status" value="1"/>
</dbReference>
<evidence type="ECO:0000256" key="7">
    <source>
        <dbReference type="ARBA" id="ARBA00023239"/>
    </source>
</evidence>
<feature type="active site" evidence="10 11">
    <location>
        <position position="190"/>
    </location>
</feature>
<evidence type="ECO:0000256" key="6">
    <source>
        <dbReference type="ARBA" id="ARBA00023102"/>
    </source>
</evidence>
<dbReference type="GO" id="GO:0000105">
    <property type="term" value="P:L-histidine biosynthetic process"/>
    <property type="evidence" value="ECO:0007669"/>
    <property type="project" value="UniProtKB-UniRule"/>
</dbReference>
<dbReference type="GO" id="GO:0000107">
    <property type="term" value="F:imidazoleglycerol-phosphate synthase activity"/>
    <property type="evidence" value="ECO:0007669"/>
    <property type="project" value="UniProtKB-UniRule"/>
</dbReference>
<keyword evidence="6 10" id="KW-0368">Histidine biosynthesis</keyword>
<evidence type="ECO:0000256" key="4">
    <source>
        <dbReference type="ARBA" id="ARBA00022801"/>
    </source>
</evidence>
<dbReference type="SUPFAM" id="SSF52317">
    <property type="entry name" value="Class I glutamine amidotransferase-like"/>
    <property type="match status" value="1"/>
</dbReference>
<dbReference type="PANTHER" id="PTHR42701:SF1">
    <property type="entry name" value="IMIDAZOLE GLYCEROL PHOSPHATE SYNTHASE SUBUNIT HISH"/>
    <property type="match status" value="1"/>
</dbReference>
<dbReference type="RefSeq" id="WP_338600587.1">
    <property type="nucleotide sequence ID" value="NZ_AP028679.1"/>
</dbReference>
<comment type="subunit">
    <text evidence="2 10">Heterodimer of HisH and HisF.</text>
</comment>
<sequence>MIAIIDYDAGNLTSVERALRSLGADCAISRDPEFIAQAARVILPGVGRAGSGMASLRRQGMDRVLTDIVAQGKPFLGICFGTQILFDYSEEDLTDCLGLLPGKVVRFPVEHRDAAGEALKVPHMGWNGVDWRMNHPVFAGIPAEAEFYFVHSYFLQPTSEDLVAGVTDYGFPFTSAVARGSMVAVQFHPEKSGRPGLKLLENFLAWDGKEGGHAL</sequence>
<dbReference type="NCBIfam" id="TIGR01855">
    <property type="entry name" value="IMP_synth_hisH"/>
    <property type="match status" value="1"/>
</dbReference>
<dbReference type="HAMAP" id="MF_00278">
    <property type="entry name" value="HisH"/>
    <property type="match status" value="1"/>
</dbReference>
<keyword evidence="10" id="KW-0963">Cytoplasm</keyword>
<organism evidence="13 14">
    <name type="scientific">Desulfoferula mesophila</name>
    <dbReference type="NCBI Taxonomy" id="3058419"/>
    <lineage>
        <taxon>Bacteria</taxon>
        <taxon>Pseudomonadati</taxon>
        <taxon>Thermodesulfobacteriota</taxon>
        <taxon>Desulfarculia</taxon>
        <taxon>Desulfarculales</taxon>
        <taxon>Desulfarculaceae</taxon>
        <taxon>Desulfoferula</taxon>
    </lineage>
</organism>
<dbReference type="Pfam" id="PF00117">
    <property type="entry name" value="GATase"/>
    <property type="match status" value="1"/>
</dbReference>
<accession>A0AAU9F2H2</accession>
<keyword evidence="7 10" id="KW-0456">Lyase</keyword>
<keyword evidence="5 10" id="KW-0315">Glutamine amidotransferase</keyword>
<dbReference type="Gene3D" id="3.40.50.880">
    <property type="match status" value="1"/>
</dbReference>
<dbReference type="EC" id="3.5.1.2" evidence="10"/>
<evidence type="ECO:0000256" key="5">
    <source>
        <dbReference type="ARBA" id="ARBA00022962"/>
    </source>
</evidence>
<feature type="domain" description="Glutamine amidotransferase" evidence="12">
    <location>
        <begin position="4"/>
        <end position="204"/>
    </location>
</feature>
<dbReference type="GO" id="GO:0005737">
    <property type="term" value="C:cytoplasm"/>
    <property type="evidence" value="ECO:0007669"/>
    <property type="project" value="UniProtKB-SubCell"/>
</dbReference>
<dbReference type="PANTHER" id="PTHR42701">
    <property type="entry name" value="IMIDAZOLE GLYCEROL PHOSPHATE SYNTHASE SUBUNIT HISH"/>
    <property type="match status" value="1"/>
</dbReference>
<evidence type="ECO:0000256" key="9">
    <source>
        <dbReference type="ARBA" id="ARBA00049534"/>
    </source>
</evidence>
<name>A0AAU9F2H2_9BACT</name>
<dbReference type="InterPro" id="IPR010139">
    <property type="entry name" value="Imidazole-glycPsynth_HisH"/>
</dbReference>
<evidence type="ECO:0000256" key="2">
    <source>
        <dbReference type="ARBA" id="ARBA00011152"/>
    </source>
</evidence>
<dbReference type="CDD" id="cd01748">
    <property type="entry name" value="GATase1_IGP_Synthase"/>
    <property type="match status" value="1"/>
</dbReference>
<dbReference type="Proteomes" id="UP001366166">
    <property type="component" value="Chromosome"/>
</dbReference>
<keyword evidence="14" id="KW-1185">Reference proteome</keyword>
<evidence type="ECO:0000256" key="1">
    <source>
        <dbReference type="ARBA" id="ARBA00005091"/>
    </source>
</evidence>
<evidence type="ECO:0000256" key="10">
    <source>
        <dbReference type="HAMAP-Rule" id="MF_00278"/>
    </source>
</evidence>
<protein>
    <recommendedName>
        <fullName evidence="10">Imidazole glycerol phosphate synthase subunit HisH</fullName>
        <ecNumber evidence="10">4.3.2.10</ecNumber>
    </recommendedName>
    <alternativeName>
        <fullName evidence="10">IGP synthase glutaminase subunit</fullName>
        <ecNumber evidence="10">3.5.1.2</ecNumber>
    </alternativeName>
    <alternativeName>
        <fullName evidence="10">IGP synthase subunit HisH</fullName>
    </alternativeName>
    <alternativeName>
        <fullName evidence="10">ImGP synthase subunit HisH</fullName>
        <shortName evidence="10">IGPS subunit HisH</shortName>
    </alternativeName>
</protein>
<comment type="function">
    <text evidence="10">IGPS catalyzes the conversion of PRFAR and glutamine to IGP, AICAR and glutamate. The HisH subunit catalyzes the hydrolysis of glutamine to glutamate and ammonia as part of the synthesis of IGP and AICAR. The resulting ammonia molecule is channeled to the active site of HisF.</text>
</comment>
<dbReference type="InterPro" id="IPR017926">
    <property type="entry name" value="GATASE"/>
</dbReference>
<dbReference type="KEGG" id="dmp:FAK_28030"/>